<reference evidence="14" key="1">
    <citation type="submission" date="2020-11" db="EMBL/GenBank/DDBJ databases">
        <authorList>
            <person name="Tran Van P."/>
        </authorList>
    </citation>
    <scope>NUCLEOTIDE SEQUENCE</scope>
</reference>
<evidence type="ECO:0000256" key="10">
    <source>
        <dbReference type="RuleBase" id="RU000688"/>
    </source>
</evidence>
<evidence type="ECO:0000256" key="7">
    <source>
        <dbReference type="ARBA" id="ARBA00023136"/>
    </source>
</evidence>
<feature type="region of interest" description="Disordered" evidence="11">
    <location>
        <begin position="660"/>
        <end position="729"/>
    </location>
</feature>
<keyword evidence="6 10" id="KW-0297">G-protein coupled receptor</keyword>
<dbReference type="Pfam" id="PF00001">
    <property type="entry name" value="7tm_1"/>
    <property type="match status" value="2"/>
</dbReference>
<feature type="transmembrane region" description="Helical" evidence="12">
    <location>
        <begin position="227"/>
        <end position="245"/>
    </location>
</feature>
<feature type="transmembrane region" description="Helical" evidence="12">
    <location>
        <begin position="60"/>
        <end position="84"/>
    </location>
</feature>
<feature type="transmembrane region" description="Helical" evidence="12">
    <location>
        <begin position="134"/>
        <end position="155"/>
    </location>
</feature>
<feature type="domain" description="G-protein coupled receptors family 1 profile" evidence="13">
    <location>
        <begin position="76"/>
        <end position="792"/>
    </location>
</feature>
<feature type="transmembrane region" description="Helical" evidence="12">
    <location>
        <begin position="176"/>
        <end position="198"/>
    </location>
</feature>
<evidence type="ECO:0000256" key="12">
    <source>
        <dbReference type="SAM" id="Phobius"/>
    </source>
</evidence>
<evidence type="ECO:0000256" key="11">
    <source>
        <dbReference type="SAM" id="MobiDB-lite"/>
    </source>
</evidence>
<keyword evidence="8 10" id="KW-0675">Receptor</keyword>
<dbReference type="PANTHER" id="PTHR24247:SF191">
    <property type="entry name" value="MUSCARINIC ACETYLCHOLINE RECEPTOR, B-TYPE, ISOFORM A"/>
    <property type="match status" value="1"/>
</dbReference>
<keyword evidence="15" id="KW-1185">Reference proteome</keyword>
<dbReference type="InterPro" id="IPR000276">
    <property type="entry name" value="GPCR_Rhodpsn"/>
</dbReference>
<dbReference type="EMBL" id="OC915976">
    <property type="protein sequence ID" value="CAD7642669.1"/>
    <property type="molecule type" value="Genomic_DNA"/>
</dbReference>
<feature type="transmembrane region" description="Helical" evidence="12">
    <location>
        <begin position="733"/>
        <end position="753"/>
    </location>
</feature>
<name>A0A7R9LJ48_9ACAR</name>
<dbReference type="PROSITE" id="PS50262">
    <property type="entry name" value="G_PROTEIN_RECEP_F1_2"/>
    <property type="match status" value="1"/>
</dbReference>
<evidence type="ECO:0000256" key="2">
    <source>
        <dbReference type="ARBA" id="ARBA00010663"/>
    </source>
</evidence>
<dbReference type="PANTHER" id="PTHR24247">
    <property type="entry name" value="5-HYDROXYTRYPTAMINE RECEPTOR"/>
    <property type="match status" value="1"/>
</dbReference>
<dbReference type="Gene3D" id="1.20.1070.10">
    <property type="entry name" value="Rhodopsin 7-helix transmembrane proteins"/>
    <property type="match status" value="2"/>
</dbReference>
<dbReference type="EMBL" id="CAJPVJ010001151">
    <property type="protein sequence ID" value="CAG2164156.1"/>
    <property type="molecule type" value="Genomic_DNA"/>
</dbReference>
<feature type="compositionally biased region" description="Basic residues" evidence="11">
    <location>
        <begin position="708"/>
        <end position="723"/>
    </location>
</feature>
<keyword evidence="5 12" id="KW-1133">Transmembrane helix</keyword>
<dbReference type="GO" id="GO:0030425">
    <property type="term" value="C:dendrite"/>
    <property type="evidence" value="ECO:0007669"/>
    <property type="project" value="TreeGrafter"/>
</dbReference>
<feature type="compositionally biased region" description="Polar residues" evidence="11">
    <location>
        <begin position="428"/>
        <end position="438"/>
    </location>
</feature>
<accession>A0A7R9LJ48</accession>
<feature type="compositionally biased region" description="Basic residues" evidence="11">
    <location>
        <begin position="359"/>
        <end position="376"/>
    </location>
</feature>
<dbReference type="GO" id="GO:0007197">
    <property type="term" value="P:adenylate cyclase-inhibiting G protein-coupled acetylcholine receptor signaling pathway"/>
    <property type="evidence" value="ECO:0007669"/>
    <property type="project" value="TreeGrafter"/>
</dbReference>
<feature type="region of interest" description="Disordered" evidence="11">
    <location>
        <begin position="426"/>
        <end position="484"/>
    </location>
</feature>
<dbReference type="AlphaFoldDB" id="A0A7R9LJ48"/>
<feature type="transmembrane region" description="Helical" evidence="12">
    <location>
        <begin position="96"/>
        <end position="122"/>
    </location>
</feature>
<dbReference type="PRINTS" id="PR00237">
    <property type="entry name" value="GPCRRHODOPSN"/>
</dbReference>
<feature type="transmembrane region" description="Helical" evidence="12">
    <location>
        <begin position="773"/>
        <end position="795"/>
    </location>
</feature>
<feature type="compositionally biased region" description="Basic and acidic residues" evidence="11">
    <location>
        <begin position="325"/>
        <end position="335"/>
    </location>
</feature>
<keyword evidence="3" id="KW-1003">Cell membrane</keyword>
<dbReference type="GO" id="GO:0004993">
    <property type="term" value="F:G protein-coupled serotonin receptor activity"/>
    <property type="evidence" value="ECO:0007669"/>
    <property type="project" value="TreeGrafter"/>
</dbReference>
<evidence type="ECO:0000256" key="5">
    <source>
        <dbReference type="ARBA" id="ARBA00022989"/>
    </source>
</evidence>
<feature type="compositionally biased region" description="Polar residues" evidence="11">
    <location>
        <begin position="447"/>
        <end position="458"/>
    </location>
</feature>
<evidence type="ECO:0000313" key="14">
    <source>
        <dbReference type="EMBL" id="CAD7642669.1"/>
    </source>
</evidence>
<gene>
    <name evidence="14" type="ORF">ONB1V03_LOCUS3716</name>
</gene>
<dbReference type="InterPro" id="IPR017452">
    <property type="entry name" value="GPCR_Rhodpsn_7TM"/>
</dbReference>
<organism evidence="14">
    <name type="scientific">Oppiella nova</name>
    <dbReference type="NCBI Taxonomy" id="334625"/>
    <lineage>
        <taxon>Eukaryota</taxon>
        <taxon>Metazoa</taxon>
        <taxon>Ecdysozoa</taxon>
        <taxon>Arthropoda</taxon>
        <taxon>Chelicerata</taxon>
        <taxon>Arachnida</taxon>
        <taxon>Acari</taxon>
        <taxon>Acariformes</taxon>
        <taxon>Sarcoptiformes</taxon>
        <taxon>Oribatida</taxon>
        <taxon>Brachypylina</taxon>
        <taxon>Oppioidea</taxon>
        <taxon>Oppiidae</taxon>
        <taxon>Oppiella</taxon>
    </lineage>
</organism>
<sequence length="814" mass="90750">MDFDVTNNSTTNITLPLCLNASIQSIENTSKILCIANNWTTEPPVPEQEWELPFNLWQTVFIATCIGICIIITVLGNILVLTAFVVERAIRQPSNYFICSLAVSDLLIGIISMPFYAVYVLMGRWELGAIPCDLWLATDHTVCLVSIYTVLLITIDRYCSVRIAAKYRNWRTKRKVLWMVTITWIVPFLVFFISIMGWEHFVGRRELEPYECAVQFLKNPVFNTSLIIGYFYVTIIVLFILYGGIYKTASDMARKAEAKQKKMQTLVSMSRPNDPKPGIVISKTQSTLLSQDKPKGQSLTTGANDQHEVMGSHNAVKNLETTSFNERKDNSDQDRSSSPIFDSDEESPPTQHTLPVVKPKVKSKAAKVTKSGKHKSSANISSKKGSTIEAIIQPQSTLTALIPRSPLITATTKLDLIPPQSLIKDNSVKTSKCSTESNDWQKKSDLSAKQISNDSENVSIDETEASINNQRRPEPPSTLDIKPIINEEPPIPMESLIKDNSVKTSKCSTESNDWQKKSDLSANVSIDETEASINNQRRPEPPSTLDIKPIINEEPPIPMEVNHFGFIDQENSLGIESSKCSDCHQRESGSHCPIQSNSAAIGVHNCNNCKACEANNSNKSSPVSAKAVTSTGRVTTYVDCNLVDNSKTTTRVTKADELQPIIDNDPSNSCGLNKEHRMEGPVSPTGDGGNGGTEVDTTRAPLAQSLSKRIRNGRRKKEKRQNRSKSENRARKALRTISFILGAFVICWTPYHITALVEGFCLDRLNGCVNKHLFYFTYFLCYANSPLNPFCYALMNQQFKKAFVRVLRGDLHRT</sequence>
<keyword evidence="4 10" id="KW-0812">Transmembrane</keyword>
<proteinExistence type="inferred from homology"/>
<dbReference type="GO" id="GO:0007187">
    <property type="term" value="P:G protein-coupled receptor signaling pathway, coupled to cyclic nucleotide second messenger"/>
    <property type="evidence" value="ECO:0007669"/>
    <property type="project" value="TreeGrafter"/>
</dbReference>
<keyword evidence="7 12" id="KW-0472">Membrane</keyword>
<evidence type="ECO:0000256" key="6">
    <source>
        <dbReference type="ARBA" id="ARBA00023040"/>
    </source>
</evidence>
<dbReference type="FunFam" id="1.20.1070.10:FF:000221">
    <property type="entry name" value="Muscarinic acetylcholine receptor gar-2"/>
    <property type="match status" value="1"/>
</dbReference>
<dbReference type="GO" id="GO:0045202">
    <property type="term" value="C:synapse"/>
    <property type="evidence" value="ECO:0007669"/>
    <property type="project" value="TreeGrafter"/>
</dbReference>
<evidence type="ECO:0000256" key="1">
    <source>
        <dbReference type="ARBA" id="ARBA00004651"/>
    </source>
</evidence>
<comment type="subcellular location">
    <subcellularLocation>
        <location evidence="1">Cell membrane</location>
        <topology evidence="1">Multi-pass membrane protein</topology>
    </subcellularLocation>
</comment>
<dbReference type="Proteomes" id="UP000728032">
    <property type="component" value="Unassembled WGS sequence"/>
</dbReference>
<protein>
    <recommendedName>
        <fullName evidence="13">G-protein coupled receptors family 1 profile domain-containing protein</fullName>
    </recommendedName>
</protein>
<evidence type="ECO:0000256" key="4">
    <source>
        <dbReference type="ARBA" id="ARBA00022692"/>
    </source>
</evidence>
<keyword evidence="9 10" id="KW-0807">Transducer</keyword>
<evidence type="ECO:0000313" key="15">
    <source>
        <dbReference type="Proteomes" id="UP000728032"/>
    </source>
</evidence>
<dbReference type="SUPFAM" id="SSF81321">
    <property type="entry name" value="Family A G protein-coupled receptor-like"/>
    <property type="match status" value="2"/>
</dbReference>
<dbReference type="SMART" id="SM01381">
    <property type="entry name" value="7TM_GPCR_Srsx"/>
    <property type="match status" value="1"/>
</dbReference>
<dbReference type="GO" id="GO:0016907">
    <property type="term" value="F:G protein-coupled acetylcholine receptor activity"/>
    <property type="evidence" value="ECO:0007669"/>
    <property type="project" value="TreeGrafter"/>
</dbReference>
<dbReference type="PROSITE" id="PS00237">
    <property type="entry name" value="G_PROTEIN_RECEP_F1_1"/>
    <property type="match status" value="1"/>
</dbReference>
<evidence type="ECO:0000259" key="13">
    <source>
        <dbReference type="PROSITE" id="PS50262"/>
    </source>
</evidence>
<evidence type="ECO:0000256" key="3">
    <source>
        <dbReference type="ARBA" id="ARBA00022475"/>
    </source>
</evidence>
<feature type="region of interest" description="Disordered" evidence="11">
    <location>
        <begin position="286"/>
        <end position="384"/>
    </location>
</feature>
<dbReference type="OrthoDB" id="10071887at2759"/>
<dbReference type="GO" id="GO:0005886">
    <property type="term" value="C:plasma membrane"/>
    <property type="evidence" value="ECO:0007669"/>
    <property type="project" value="UniProtKB-SubCell"/>
</dbReference>
<evidence type="ECO:0000256" key="8">
    <source>
        <dbReference type="ARBA" id="ARBA00023170"/>
    </source>
</evidence>
<comment type="similarity">
    <text evidence="2 10">Belongs to the G-protein coupled receptor 1 family.</text>
</comment>
<evidence type="ECO:0000256" key="9">
    <source>
        <dbReference type="ARBA" id="ARBA00023224"/>
    </source>
</evidence>